<protein>
    <submittedName>
        <fullName evidence="1">Beta-glucosidase</fullName>
    </submittedName>
</protein>
<evidence type="ECO:0000313" key="1">
    <source>
        <dbReference type="EMBL" id="SUO05119.1"/>
    </source>
</evidence>
<dbReference type="EMBL" id="UHFX01000003">
    <property type="protein sequence ID" value="SUO05119.1"/>
    <property type="molecule type" value="Genomic_DNA"/>
</dbReference>
<sequence length="36" mass="3974">MKIKIPKNFMSGTSSSVWQIEGTAGKEVGQESWAEM</sequence>
<keyword evidence="2" id="KW-1185">Reference proteome</keyword>
<evidence type="ECO:0000313" key="2">
    <source>
        <dbReference type="Proteomes" id="UP000255523"/>
    </source>
</evidence>
<proteinExistence type="predicted"/>
<reference evidence="1 2" key="1">
    <citation type="submission" date="2018-06" db="EMBL/GenBank/DDBJ databases">
        <authorList>
            <consortium name="Pathogen Informatics"/>
            <person name="Doyle S."/>
        </authorList>
    </citation>
    <scope>NUCLEOTIDE SEQUENCE [LARGE SCALE GENOMIC DNA]</scope>
    <source>
        <strain evidence="1 2">NCTC11087</strain>
    </source>
</reference>
<name>A0A380LMW5_9FIRM</name>
<dbReference type="Proteomes" id="UP000255523">
    <property type="component" value="Unassembled WGS sequence"/>
</dbReference>
<accession>A0A380LMW5</accession>
<gene>
    <name evidence="1" type="ORF">NCTC11087_02054</name>
</gene>
<organism evidence="1 2">
    <name type="scientific">Faecalicoccus pleomorphus</name>
    <dbReference type="NCBI Taxonomy" id="1323"/>
    <lineage>
        <taxon>Bacteria</taxon>
        <taxon>Bacillati</taxon>
        <taxon>Bacillota</taxon>
        <taxon>Erysipelotrichia</taxon>
        <taxon>Erysipelotrichales</taxon>
        <taxon>Erysipelotrichaceae</taxon>
        <taxon>Faecalicoccus</taxon>
    </lineage>
</organism>
<dbReference type="AlphaFoldDB" id="A0A380LMW5"/>